<name>A0ABY5V2B6_9BACT</name>
<dbReference type="GeneID" id="82890930"/>
<dbReference type="EMBL" id="CP102294">
    <property type="protein sequence ID" value="UWN58008.1"/>
    <property type="molecule type" value="Genomic_DNA"/>
</dbReference>
<sequence>MIIANGTIETKIKTGGGIDPDTDYPIAPSVSWGNPIECQYRANKYSNKGKANGEAFTIASYEILIDEQPYNAEMLRLRDISGKILGEFSVIEVEPLQGVCQIRILV</sequence>
<keyword evidence="2" id="KW-1185">Reference proteome</keyword>
<dbReference type="RefSeq" id="WP_019246360.1">
    <property type="nucleotide sequence ID" value="NZ_CAPH01000015.1"/>
</dbReference>
<dbReference type="Proteomes" id="UP001059295">
    <property type="component" value="Chromosome"/>
</dbReference>
<evidence type="ECO:0008006" key="3">
    <source>
        <dbReference type="Google" id="ProtNLM"/>
    </source>
</evidence>
<evidence type="ECO:0000313" key="2">
    <source>
        <dbReference type="Proteomes" id="UP001059295"/>
    </source>
</evidence>
<proteinExistence type="predicted"/>
<protein>
    <recommendedName>
        <fullName evidence="3">Head-tail adaptor protein</fullName>
    </recommendedName>
</protein>
<accession>A0ABY5V2B6</accession>
<organism evidence="1 2">
    <name type="scientific">Alistipes ihumii AP11</name>
    <dbReference type="NCBI Taxonomy" id="1211813"/>
    <lineage>
        <taxon>Bacteria</taxon>
        <taxon>Pseudomonadati</taxon>
        <taxon>Bacteroidota</taxon>
        <taxon>Bacteroidia</taxon>
        <taxon>Bacteroidales</taxon>
        <taxon>Rikenellaceae</taxon>
        <taxon>Alistipes</taxon>
    </lineage>
</organism>
<gene>
    <name evidence="1" type="ORF">NQ491_04310</name>
</gene>
<reference evidence="1" key="1">
    <citation type="journal article" date="2022" name="Cell">
        <title>Design, construction, and in vivo augmentation of a complex gut microbiome.</title>
        <authorList>
            <person name="Cheng A.G."/>
            <person name="Ho P.Y."/>
            <person name="Aranda-Diaz A."/>
            <person name="Jain S."/>
            <person name="Yu F.B."/>
            <person name="Meng X."/>
            <person name="Wang M."/>
            <person name="Iakiviak M."/>
            <person name="Nagashima K."/>
            <person name="Zhao A."/>
            <person name="Murugkar P."/>
            <person name="Patil A."/>
            <person name="Atabakhsh K."/>
            <person name="Weakley A."/>
            <person name="Yan J."/>
            <person name="Brumbaugh A.R."/>
            <person name="Higginbottom S."/>
            <person name="Dimas A."/>
            <person name="Shiver A.L."/>
            <person name="Deutschbauer A."/>
            <person name="Neff N."/>
            <person name="Sonnenburg J.L."/>
            <person name="Huang K.C."/>
            <person name="Fischbach M.A."/>
        </authorList>
    </citation>
    <scope>NUCLEOTIDE SEQUENCE</scope>
    <source>
        <strain evidence="1">AP11</strain>
    </source>
</reference>
<evidence type="ECO:0000313" key="1">
    <source>
        <dbReference type="EMBL" id="UWN58008.1"/>
    </source>
</evidence>